<gene>
    <name evidence="3" type="ORF">I2501_00710</name>
</gene>
<feature type="region of interest" description="Disordered" evidence="1">
    <location>
        <begin position="1"/>
        <end position="20"/>
    </location>
</feature>
<sequence>MDESGTPHRFESNFRGTVGQEVRVGHPVGRPQQARTIGGPTPWALPIMATLVGGAFLAVAVSLLTGSGLPRI</sequence>
<evidence type="ECO:0000313" key="4">
    <source>
        <dbReference type="Proteomes" id="UP000657385"/>
    </source>
</evidence>
<protein>
    <submittedName>
        <fullName evidence="3">Uncharacterized protein</fullName>
    </submittedName>
</protein>
<organism evidence="3 4">
    <name type="scientific">Streptacidiphilus fuscans</name>
    <dbReference type="NCBI Taxonomy" id="2789292"/>
    <lineage>
        <taxon>Bacteria</taxon>
        <taxon>Bacillati</taxon>
        <taxon>Actinomycetota</taxon>
        <taxon>Actinomycetes</taxon>
        <taxon>Kitasatosporales</taxon>
        <taxon>Streptomycetaceae</taxon>
        <taxon>Streptacidiphilus</taxon>
    </lineage>
</organism>
<keyword evidence="2" id="KW-0812">Transmembrane</keyword>
<name>A0A931AW43_9ACTN</name>
<keyword evidence="4" id="KW-1185">Reference proteome</keyword>
<dbReference type="AlphaFoldDB" id="A0A931AW43"/>
<dbReference type="Proteomes" id="UP000657385">
    <property type="component" value="Unassembled WGS sequence"/>
</dbReference>
<keyword evidence="2" id="KW-0472">Membrane</keyword>
<evidence type="ECO:0000313" key="3">
    <source>
        <dbReference type="EMBL" id="MBF9066554.1"/>
    </source>
</evidence>
<reference evidence="3" key="1">
    <citation type="submission" date="2020-11" db="EMBL/GenBank/DDBJ databases">
        <title>Isolation and identification of active actinomycetes.</title>
        <authorList>
            <person name="Yu B."/>
        </authorList>
    </citation>
    <scope>NUCLEOTIDE SEQUENCE</scope>
    <source>
        <strain evidence="3">NEAU-YB345</strain>
    </source>
</reference>
<feature type="transmembrane region" description="Helical" evidence="2">
    <location>
        <begin position="43"/>
        <end position="64"/>
    </location>
</feature>
<evidence type="ECO:0000256" key="1">
    <source>
        <dbReference type="SAM" id="MobiDB-lite"/>
    </source>
</evidence>
<keyword evidence="2" id="KW-1133">Transmembrane helix</keyword>
<accession>A0A931AW43</accession>
<feature type="compositionally biased region" description="Basic and acidic residues" evidence="1">
    <location>
        <begin position="1"/>
        <end position="12"/>
    </location>
</feature>
<proteinExistence type="predicted"/>
<comment type="caution">
    <text evidence="3">The sequence shown here is derived from an EMBL/GenBank/DDBJ whole genome shotgun (WGS) entry which is preliminary data.</text>
</comment>
<dbReference type="EMBL" id="JADPRT010000001">
    <property type="protein sequence ID" value="MBF9066554.1"/>
    <property type="molecule type" value="Genomic_DNA"/>
</dbReference>
<evidence type="ECO:0000256" key="2">
    <source>
        <dbReference type="SAM" id="Phobius"/>
    </source>
</evidence>